<feature type="region of interest" description="Disordered" evidence="1">
    <location>
        <begin position="1"/>
        <end position="34"/>
    </location>
</feature>
<sequence>MPFSDNIRDSSETCSSGLNRKTNKIDATNEQITGNGRRVSGCRRFWFTWSGISRKFRNKTGRSRNSRHGIGAKASNVGPFRIDLPQRPQHRLARVNISPEASETDKTHFIV</sequence>
<gene>
    <name evidence="2" type="ORF">GWI33_000146</name>
</gene>
<organism evidence="2 3">
    <name type="scientific">Rhynchophorus ferrugineus</name>
    <name type="common">Red palm weevil</name>
    <name type="synonym">Curculio ferrugineus</name>
    <dbReference type="NCBI Taxonomy" id="354439"/>
    <lineage>
        <taxon>Eukaryota</taxon>
        <taxon>Metazoa</taxon>
        <taxon>Ecdysozoa</taxon>
        <taxon>Arthropoda</taxon>
        <taxon>Hexapoda</taxon>
        <taxon>Insecta</taxon>
        <taxon>Pterygota</taxon>
        <taxon>Neoptera</taxon>
        <taxon>Endopterygota</taxon>
        <taxon>Coleoptera</taxon>
        <taxon>Polyphaga</taxon>
        <taxon>Cucujiformia</taxon>
        <taxon>Curculionidae</taxon>
        <taxon>Dryophthorinae</taxon>
        <taxon>Rhynchophorus</taxon>
    </lineage>
</organism>
<dbReference type="Proteomes" id="UP000625711">
    <property type="component" value="Unassembled WGS sequence"/>
</dbReference>
<keyword evidence="3" id="KW-1185">Reference proteome</keyword>
<comment type="caution">
    <text evidence="2">The sequence shown here is derived from an EMBL/GenBank/DDBJ whole genome shotgun (WGS) entry which is preliminary data.</text>
</comment>
<dbReference type="EMBL" id="JAACXV010000001">
    <property type="protein sequence ID" value="KAF7288093.1"/>
    <property type="molecule type" value="Genomic_DNA"/>
</dbReference>
<evidence type="ECO:0000313" key="3">
    <source>
        <dbReference type="Proteomes" id="UP000625711"/>
    </source>
</evidence>
<feature type="region of interest" description="Disordered" evidence="1">
    <location>
        <begin position="58"/>
        <end position="83"/>
    </location>
</feature>
<evidence type="ECO:0000313" key="2">
    <source>
        <dbReference type="EMBL" id="KAF7288093.1"/>
    </source>
</evidence>
<accession>A0A834IY88</accession>
<protein>
    <submittedName>
        <fullName evidence="2">Uncharacterized protein</fullName>
    </submittedName>
</protein>
<name>A0A834IY88_RHYFE</name>
<proteinExistence type="predicted"/>
<reference evidence="2" key="1">
    <citation type="submission" date="2020-08" db="EMBL/GenBank/DDBJ databases">
        <title>Genome sequencing and assembly of the red palm weevil Rhynchophorus ferrugineus.</title>
        <authorList>
            <person name="Dias G.B."/>
            <person name="Bergman C.M."/>
            <person name="Manee M."/>
        </authorList>
    </citation>
    <scope>NUCLEOTIDE SEQUENCE</scope>
    <source>
        <strain evidence="2">AA-2017</strain>
        <tissue evidence="2">Whole larva</tissue>
    </source>
</reference>
<evidence type="ECO:0000256" key="1">
    <source>
        <dbReference type="SAM" id="MobiDB-lite"/>
    </source>
</evidence>
<feature type="compositionally biased region" description="Basic residues" evidence="1">
    <location>
        <begin position="58"/>
        <end position="67"/>
    </location>
</feature>
<feature type="compositionally biased region" description="Polar residues" evidence="1">
    <location>
        <begin position="12"/>
        <end position="34"/>
    </location>
</feature>
<feature type="compositionally biased region" description="Basic and acidic residues" evidence="1">
    <location>
        <begin position="1"/>
        <end position="11"/>
    </location>
</feature>
<dbReference type="AlphaFoldDB" id="A0A834IY88"/>